<keyword evidence="1" id="KW-0812">Transmembrane</keyword>
<keyword evidence="1" id="KW-1133">Transmembrane helix</keyword>
<dbReference type="EMBL" id="BARU01003482">
    <property type="protein sequence ID" value="GAH24212.1"/>
    <property type="molecule type" value="Genomic_DNA"/>
</dbReference>
<accession>X1DVE9</accession>
<gene>
    <name evidence="2" type="ORF">S03H2_07519</name>
</gene>
<evidence type="ECO:0000256" key="1">
    <source>
        <dbReference type="SAM" id="Phobius"/>
    </source>
</evidence>
<organism evidence="2">
    <name type="scientific">marine sediment metagenome</name>
    <dbReference type="NCBI Taxonomy" id="412755"/>
    <lineage>
        <taxon>unclassified sequences</taxon>
        <taxon>metagenomes</taxon>
        <taxon>ecological metagenomes</taxon>
    </lineage>
</organism>
<feature type="transmembrane region" description="Helical" evidence="1">
    <location>
        <begin position="84"/>
        <end position="100"/>
    </location>
</feature>
<comment type="caution">
    <text evidence="2">The sequence shown here is derived from an EMBL/GenBank/DDBJ whole genome shotgun (WGS) entry which is preliminary data.</text>
</comment>
<dbReference type="AlphaFoldDB" id="X1DVE9"/>
<sequence length="132" mass="15992">MKYLENKGLTSQNQELIVFVSQDQFFRILKASYNSIEKKIWRFYSNINPYRKNKRIFAFILFFFDQTAIFRFNNIEFLENNDNYIFYFYMIAGIIETYLGEELNRDITCRIIDISVSIDKVNFYVDMSISIE</sequence>
<feature type="transmembrane region" description="Helical" evidence="1">
    <location>
        <begin position="56"/>
        <end position="72"/>
    </location>
</feature>
<proteinExistence type="predicted"/>
<reference evidence="2" key="1">
    <citation type="journal article" date="2014" name="Front. Microbiol.">
        <title>High frequency of phylogenetically diverse reductive dehalogenase-homologous genes in deep subseafloor sedimentary metagenomes.</title>
        <authorList>
            <person name="Kawai M."/>
            <person name="Futagami T."/>
            <person name="Toyoda A."/>
            <person name="Takaki Y."/>
            <person name="Nishi S."/>
            <person name="Hori S."/>
            <person name="Arai W."/>
            <person name="Tsubouchi T."/>
            <person name="Morono Y."/>
            <person name="Uchiyama I."/>
            <person name="Ito T."/>
            <person name="Fujiyama A."/>
            <person name="Inagaki F."/>
            <person name="Takami H."/>
        </authorList>
    </citation>
    <scope>NUCLEOTIDE SEQUENCE</scope>
    <source>
        <strain evidence="2">Expedition CK06-06</strain>
    </source>
</reference>
<name>X1DVE9_9ZZZZ</name>
<protein>
    <submittedName>
        <fullName evidence="2">Uncharacterized protein</fullName>
    </submittedName>
</protein>
<evidence type="ECO:0000313" key="2">
    <source>
        <dbReference type="EMBL" id="GAH24212.1"/>
    </source>
</evidence>
<keyword evidence="1" id="KW-0472">Membrane</keyword>